<organism evidence="6">
    <name type="scientific">Bactrocera dorsalis</name>
    <name type="common">Oriental fruit fly</name>
    <name type="synonym">Dacus dorsalis</name>
    <dbReference type="NCBI Taxonomy" id="27457"/>
    <lineage>
        <taxon>Eukaryota</taxon>
        <taxon>Metazoa</taxon>
        <taxon>Ecdysozoa</taxon>
        <taxon>Arthropoda</taxon>
        <taxon>Hexapoda</taxon>
        <taxon>Insecta</taxon>
        <taxon>Pterygota</taxon>
        <taxon>Neoptera</taxon>
        <taxon>Endopterygota</taxon>
        <taxon>Diptera</taxon>
        <taxon>Brachycera</taxon>
        <taxon>Muscomorpha</taxon>
        <taxon>Tephritoidea</taxon>
        <taxon>Tephritidae</taxon>
        <taxon>Bactrocera</taxon>
        <taxon>Bactrocera</taxon>
    </lineage>
</organism>
<evidence type="ECO:0000313" key="6">
    <source>
        <dbReference type="EMBL" id="JAC58076.1"/>
    </source>
</evidence>
<sequence>MWFIGLEFASAKNLNVNLTACIQTFTDQVMQHAANINMLKYGMQLDTCHVKRKDLSQYLDKDFLKRERKAMEQHTSFENAISTKAKRSSSEMSSEEEGGIAKKSRSSGSEDSS</sequence>
<dbReference type="AlphaFoldDB" id="A0A034WR58"/>
<dbReference type="Gene3D" id="3.30.70.590">
    <property type="entry name" value="Poly(A) polymerase predicted RNA binding domain"/>
    <property type="match status" value="1"/>
</dbReference>
<reference evidence="6" key="1">
    <citation type="journal article" date="2014" name="BMC Genomics">
        <title>Characterizing the developmental transcriptome of the oriental fruit fly, Bactrocera dorsalis (Diptera: Tephritidae) through comparative genomic analysis with Drosophila melanogaster utilizing modENCODE datasets.</title>
        <authorList>
            <person name="Geib S.M."/>
            <person name="Calla B."/>
            <person name="Hall B."/>
            <person name="Hou S."/>
            <person name="Manoukis N.C."/>
        </authorList>
    </citation>
    <scope>NUCLEOTIDE SEQUENCE</scope>
    <source>
        <strain evidence="6">Punador</strain>
    </source>
</reference>
<evidence type="ECO:0000256" key="1">
    <source>
        <dbReference type="ARBA" id="ARBA00022679"/>
    </source>
</evidence>
<dbReference type="GO" id="GO:0005524">
    <property type="term" value="F:ATP binding"/>
    <property type="evidence" value="ECO:0007669"/>
    <property type="project" value="UniProtKB-KW"/>
</dbReference>
<gene>
    <name evidence="6" type="primary">PAPOG</name>
</gene>
<dbReference type="GO" id="GO:0003723">
    <property type="term" value="F:RNA binding"/>
    <property type="evidence" value="ECO:0007669"/>
    <property type="project" value="InterPro"/>
</dbReference>
<feature type="domain" description="Poly(A) polymerase RNA-binding" evidence="5">
    <location>
        <begin position="1"/>
        <end position="69"/>
    </location>
</feature>
<accession>A0A034WR58</accession>
<dbReference type="InterPro" id="IPR007010">
    <property type="entry name" value="PolA_pol_RNA-bd_dom"/>
</dbReference>
<feature type="compositionally biased region" description="Polar residues" evidence="4">
    <location>
        <begin position="73"/>
        <end position="82"/>
    </location>
</feature>
<proteinExistence type="predicted"/>
<dbReference type="GO" id="GO:0031123">
    <property type="term" value="P:RNA 3'-end processing"/>
    <property type="evidence" value="ECO:0007669"/>
    <property type="project" value="InterPro"/>
</dbReference>
<evidence type="ECO:0000259" key="5">
    <source>
        <dbReference type="Pfam" id="PF04926"/>
    </source>
</evidence>
<keyword evidence="2" id="KW-0547">Nucleotide-binding</keyword>
<keyword evidence="1" id="KW-0808">Transferase</keyword>
<dbReference type="GO" id="GO:0016779">
    <property type="term" value="F:nucleotidyltransferase activity"/>
    <property type="evidence" value="ECO:0007669"/>
    <property type="project" value="InterPro"/>
</dbReference>
<dbReference type="OrthoDB" id="412748at2759"/>
<name>A0A034WR58_BACDO</name>
<dbReference type="InterPro" id="IPR011068">
    <property type="entry name" value="NuclTrfase_I-like_C"/>
</dbReference>
<dbReference type="SUPFAM" id="SSF55003">
    <property type="entry name" value="PAP/Archaeal CCA-adding enzyme, C-terminal domain"/>
    <property type="match status" value="1"/>
</dbReference>
<keyword evidence="3" id="KW-0067">ATP-binding</keyword>
<feature type="region of interest" description="Disordered" evidence="4">
    <location>
        <begin position="70"/>
        <end position="113"/>
    </location>
</feature>
<dbReference type="EMBL" id="GAKP01000876">
    <property type="protein sequence ID" value="JAC58076.1"/>
    <property type="molecule type" value="Transcribed_RNA"/>
</dbReference>
<evidence type="ECO:0000256" key="3">
    <source>
        <dbReference type="ARBA" id="ARBA00022840"/>
    </source>
</evidence>
<dbReference type="Pfam" id="PF04926">
    <property type="entry name" value="PAP_RNA-bind"/>
    <property type="match status" value="1"/>
</dbReference>
<evidence type="ECO:0000256" key="2">
    <source>
        <dbReference type="ARBA" id="ARBA00022741"/>
    </source>
</evidence>
<evidence type="ECO:0000256" key="4">
    <source>
        <dbReference type="SAM" id="MobiDB-lite"/>
    </source>
</evidence>
<protein>
    <submittedName>
        <fullName evidence="6">Poly(A) polymerase gamma</fullName>
    </submittedName>
</protein>